<sequence length="14" mass="1711">MCTLKKKKQPHCYC</sequence>
<reference evidence="1" key="2">
    <citation type="journal article" date="2015" name="Fish Shellfish Immunol.">
        <title>Early steps in the European eel (Anguilla anguilla)-Vibrio vulnificus interaction in the gills: Role of the RtxA13 toxin.</title>
        <authorList>
            <person name="Callol A."/>
            <person name="Pajuelo D."/>
            <person name="Ebbesson L."/>
            <person name="Teles M."/>
            <person name="MacKenzie S."/>
            <person name="Amaro C."/>
        </authorList>
    </citation>
    <scope>NUCLEOTIDE SEQUENCE</scope>
</reference>
<name>A0A0E9QK64_ANGAN</name>
<protein>
    <submittedName>
        <fullName evidence="1">Uncharacterized protein</fullName>
    </submittedName>
</protein>
<reference evidence="1" key="1">
    <citation type="submission" date="2014-11" db="EMBL/GenBank/DDBJ databases">
        <authorList>
            <person name="Amaro Gonzalez C."/>
        </authorList>
    </citation>
    <scope>NUCLEOTIDE SEQUENCE</scope>
</reference>
<accession>A0A0E9QK64</accession>
<proteinExistence type="predicted"/>
<organism evidence="1">
    <name type="scientific">Anguilla anguilla</name>
    <name type="common">European freshwater eel</name>
    <name type="synonym">Muraena anguilla</name>
    <dbReference type="NCBI Taxonomy" id="7936"/>
    <lineage>
        <taxon>Eukaryota</taxon>
        <taxon>Metazoa</taxon>
        <taxon>Chordata</taxon>
        <taxon>Craniata</taxon>
        <taxon>Vertebrata</taxon>
        <taxon>Euteleostomi</taxon>
        <taxon>Actinopterygii</taxon>
        <taxon>Neopterygii</taxon>
        <taxon>Teleostei</taxon>
        <taxon>Anguilliformes</taxon>
        <taxon>Anguillidae</taxon>
        <taxon>Anguilla</taxon>
    </lineage>
</organism>
<evidence type="ECO:0000313" key="1">
    <source>
        <dbReference type="EMBL" id="JAH16892.1"/>
    </source>
</evidence>
<dbReference type="EMBL" id="GBXM01091685">
    <property type="protein sequence ID" value="JAH16892.1"/>
    <property type="molecule type" value="Transcribed_RNA"/>
</dbReference>